<dbReference type="AlphaFoldDB" id="A0A5C3NIE1"/>
<proteinExistence type="inferred from homology"/>
<dbReference type="STRING" id="5364.A0A5C3NIE1"/>
<comment type="similarity">
    <text evidence="1">Belongs to the TSR2 family.</text>
</comment>
<accession>A0A5C3NIE1</accession>
<evidence type="ECO:0000256" key="3">
    <source>
        <dbReference type="SAM" id="MobiDB-lite"/>
    </source>
</evidence>
<dbReference type="Proteomes" id="UP000305948">
    <property type="component" value="Unassembled WGS sequence"/>
</dbReference>
<dbReference type="OrthoDB" id="263560at2759"/>
<sequence>MPDPVPSGSAPAALPSQKLVLFARGVIARLALWAALRIAVKENWGDPSSADTSSLLASEIVEAFDDLDHLPDVTDIEELLLQIMEEEFDTLLEDDSARSVAQDVLRLWDDISNGKADLLTEFETRADKIKGKDVQADQGVPSDPEEEWSESDEEEEDVPMLVDTQLQPPSERPPREEPEVDEDGFTVVKKKGKR</sequence>
<protein>
    <recommendedName>
        <fullName evidence="6">Pre-rRNA-processing protein TSR2</fullName>
    </recommendedName>
</protein>
<name>A0A5C3NIE1_9AGAM</name>
<evidence type="ECO:0000256" key="2">
    <source>
        <dbReference type="ARBA" id="ARBA00022552"/>
    </source>
</evidence>
<reference evidence="4 5" key="1">
    <citation type="journal article" date="2019" name="Nat. Ecol. Evol.">
        <title>Megaphylogeny resolves global patterns of mushroom evolution.</title>
        <authorList>
            <person name="Varga T."/>
            <person name="Krizsan K."/>
            <person name="Foldi C."/>
            <person name="Dima B."/>
            <person name="Sanchez-Garcia M."/>
            <person name="Sanchez-Ramirez S."/>
            <person name="Szollosi G.J."/>
            <person name="Szarkandi J.G."/>
            <person name="Papp V."/>
            <person name="Albert L."/>
            <person name="Andreopoulos W."/>
            <person name="Angelini C."/>
            <person name="Antonin V."/>
            <person name="Barry K.W."/>
            <person name="Bougher N.L."/>
            <person name="Buchanan P."/>
            <person name="Buyck B."/>
            <person name="Bense V."/>
            <person name="Catcheside P."/>
            <person name="Chovatia M."/>
            <person name="Cooper J."/>
            <person name="Damon W."/>
            <person name="Desjardin D."/>
            <person name="Finy P."/>
            <person name="Geml J."/>
            <person name="Haridas S."/>
            <person name="Hughes K."/>
            <person name="Justo A."/>
            <person name="Karasinski D."/>
            <person name="Kautmanova I."/>
            <person name="Kiss B."/>
            <person name="Kocsube S."/>
            <person name="Kotiranta H."/>
            <person name="LaButti K.M."/>
            <person name="Lechner B.E."/>
            <person name="Liimatainen K."/>
            <person name="Lipzen A."/>
            <person name="Lukacs Z."/>
            <person name="Mihaltcheva S."/>
            <person name="Morgado L.N."/>
            <person name="Niskanen T."/>
            <person name="Noordeloos M.E."/>
            <person name="Ohm R.A."/>
            <person name="Ortiz-Santana B."/>
            <person name="Ovrebo C."/>
            <person name="Racz N."/>
            <person name="Riley R."/>
            <person name="Savchenko A."/>
            <person name="Shiryaev A."/>
            <person name="Soop K."/>
            <person name="Spirin V."/>
            <person name="Szebenyi C."/>
            <person name="Tomsovsky M."/>
            <person name="Tulloss R.E."/>
            <person name="Uehling J."/>
            <person name="Grigoriev I.V."/>
            <person name="Vagvolgyi C."/>
            <person name="Papp T."/>
            <person name="Martin F.M."/>
            <person name="Miettinen O."/>
            <person name="Hibbett D.S."/>
            <person name="Nagy L.G."/>
        </authorList>
    </citation>
    <scope>NUCLEOTIDE SEQUENCE [LARGE SCALE GENOMIC DNA]</scope>
    <source>
        <strain evidence="4 5">OMC1185</strain>
    </source>
</reference>
<dbReference type="GO" id="GO:0006364">
    <property type="term" value="P:rRNA processing"/>
    <property type="evidence" value="ECO:0007669"/>
    <property type="project" value="UniProtKB-KW"/>
</dbReference>
<dbReference type="InterPro" id="IPR019398">
    <property type="entry name" value="Pre-rRNA_process_TSR2"/>
</dbReference>
<feature type="compositionally biased region" description="Acidic residues" evidence="3">
    <location>
        <begin position="143"/>
        <end position="158"/>
    </location>
</feature>
<gene>
    <name evidence="4" type="ORF">OE88DRAFT_1655486</name>
</gene>
<dbReference type="Pfam" id="PF10273">
    <property type="entry name" value="WGG"/>
    <property type="match status" value="1"/>
</dbReference>
<evidence type="ECO:0000256" key="1">
    <source>
        <dbReference type="ARBA" id="ARBA00006524"/>
    </source>
</evidence>
<keyword evidence="5" id="KW-1185">Reference proteome</keyword>
<organism evidence="4 5">
    <name type="scientific">Heliocybe sulcata</name>
    <dbReference type="NCBI Taxonomy" id="5364"/>
    <lineage>
        <taxon>Eukaryota</taxon>
        <taxon>Fungi</taxon>
        <taxon>Dikarya</taxon>
        <taxon>Basidiomycota</taxon>
        <taxon>Agaricomycotina</taxon>
        <taxon>Agaricomycetes</taxon>
        <taxon>Gloeophyllales</taxon>
        <taxon>Gloeophyllaceae</taxon>
        <taxon>Heliocybe</taxon>
    </lineage>
</organism>
<feature type="region of interest" description="Disordered" evidence="3">
    <location>
        <begin position="130"/>
        <end position="194"/>
    </location>
</feature>
<dbReference type="PANTHER" id="PTHR21250">
    <property type="entry name" value="PRE-RRNA-PROCESSING PROTEIN TSR2 HOMOLOG"/>
    <property type="match status" value="1"/>
</dbReference>
<keyword evidence="2" id="KW-0698">rRNA processing</keyword>
<dbReference type="EMBL" id="ML213507">
    <property type="protein sequence ID" value="TFK53361.1"/>
    <property type="molecule type" value="Genomic_DNA"/>
</dbReference>
<evidence type="ECO:0000313" key="5">
    <source>
        <dbReference type="Proteomes" id="UP000305948"/>
    </source>
</evidence>
<evidence type="ECO:0008006" key="6">
    <source>
        <dbReference type="Google" id="ProtNLM"/>
    </source>
</evidence>
<evidence type="ECO:0000313" key="4">
    <source>
        <dbReference type="EMBL" id="TFK53361.1"/>
    </source>
</evidence>